<dbReference type="CDD" id="cd04301">
    <property type="entry name" value="NAT_SF"/>
    <property type="match status" value="1"/>
</dbReference>
<dbReference type="AlphaFoldDB" id="V5GUJ8"/>
<dbReference type="OrthoDB" id="2896281at2759"/>
<keyword evidence="4" id="KW-1185">Reference proteome</keyword>
<dbReference type="InterPro" id="IPR000182">
    <property type="entry name" value="GNAT_dom"/>
</dbReference>
<dbReference type="InterPro" id="IPR016181">
    <property type="entry name" value="Acyl_CoA_acyltransferase"/>
</dbReference>
<dbReference type="HOGENOM" id="CLU_115521_0_0_1"/>
<dbReference type="GO" id="GO:0016747">
    <property type="term" value="F:acyltransferase activity, transferring groups other than amino-acyl groups"/>
    <property type="evidence" value="ECO:0007669"/>
    <property type="project" value="InterPro"/>
</dbReference>
<dbReference type="PANTHER" id="PTHR42791">
    <property type="entry name" value="GNAT FAMILY ACETYLTRANSFERASE"/>
    <property type="match status" value="1"/>
</dbReference>
<dbReference type="Pfam" id="PF00583">
    <property type="entry name" value="Acetyltransf_1"/>
    <property type="match status" value="1"/>
</dbReference>
<dbReference type="PANTHER" id="PTHR42791:SF16">
    <property type="entry name" value="N-ACETYLTRANSFERASE DOMAIN-CONTAINING PROTEIN"/>
    <property type="match status" value="1"/>
</dbReference>
<dbReference type="eggNOG" id="ENOG502SC13">
    <property type="taxonomic scope" value="Eukaryota"/>
</dbReference>
<evidence type="ECO:0000256" key="1">
    <source>
        <dbReference type="SAM" id="MobiDB-lite"/>
    </source>
</evidence>
<dbReference type="OMA" id="FAQMNRT"/>
<dbReference type="PROSITE" id="PS51186">
    <property type="entry name" value="GNAT"/>
    <property type="match status" value="1"/>
</dbReference>
<evidence type="ECO:0000313" key="3">
    <source>
        <dbReference type="EMBL" id="EST09552.1"/>
    </source>
</evidence>
<dbReference type="STRING" id="1365824.V5GUJ8"/>
<proteinExistence type="predicted"/>
<dbReference type="Gene3D" id="3.40.630.30">
    <property type="match status" value="1"/>
</dbReference>
<dbReference type="SUPFAM" id="SSF55729">
    <property type="entry name" value="Acyl-CoA N-acyltransferases (Nat)"/>
    <property type="match status" value="1"/>
</dbReference>
<feature type="region of interest" description="Disordered" evidence="1">
    <location>
        <begin position="1"/>
        <end position="39"/>
    </location>
</feature>
<reference evidence="4" key="1">
    <citation type="journal article" date="2013" name="Genome Announc.">
        <title>Draft genome sequence of Pseudozyma brasiliensis sp. nov. strain GHG001, a high producer of endo-1,4-xylanase isolated from an insect pest of sugarcane.</title>
        <authorList>
            <person name="Oliveira J.V.D.C."/>
            <person name="dos Santos R.A.C."/>
            <person name="Borges T.A."/>
            <person name="Riano-Pachon D.M."/>
            <person name="Goldman G.H."/>
        </authorList>
    </citation>
    <scope>NUCLEOTIDE SEQUENCE [LARGE SCALE GENOMIC DNA]</scope>
    <source>
        <strain evidence="4">GHG001</strain>
    </source>
</reference>
<protein>
    <recommendedName>
        <fullName evidence="2">N-acetyltransferase domain-containing protein</fullName>
    </recommendedName>
</protein>
<dbReference type="InterPro" id="IPR052523">
    <property type="entry name" value="Trichothecene_AcTrans"/>
</dbReference>
<name>V5GUJ8_KALBG</name>
<gene>
    <name evidence="3" type="ORF">PSEUBRA_SCAF10g05528</name>
</gene>
<organism evidence="3 4">
    <name type="scientific">Kalmanozyma brasiliensis (strain GHG001)</name>
    <name type="common">Yeast</name>
    <name type="synonym">Pseudozyma brasiliensis</name>
    <dbReference type="NCBI Taxonomy" id="1365824"/>
    <lineage>
        <taxon>Eukaryota</taxon>
        <taxon>Fungi</taxon>
        <taxon>Dikarya</taxon>
        <taxon>Basidiomycota</taxon>
        <taxon>Ustilaginomycotina</taxon>
        <taxon>Ustilaginomycetes</taxon>
        <taxon>Ustilaginales</taxon>
        <taxon>Ustilaginaceae</taxon>
        <taxon>Kalmanozyma</taxon>
    </lineage>
</organism>
<dbReference type="GeneID" id="27416694"/>
<dbReference type="Proteomes" id="UP000019377">
    <property type="component" value="Unassembled WGS sequence"/>
</dbReference>
<dbReference type="EMBL" id="KI545852">
    <property type="protein sequence ID" value="EST09552.1"/>
    <property type="molecule type" value="Genomic_DNA"/>
</dbReference>
<evidence type="ECO:0000259" key="2">
    <source>
        <dbReference type="PROSITE" id="PS51186"/>
    </source>
</evidence>
<evidence type="ECO:0000313" key="4">
    <source>
        <dbReference type="Proteomes" id="UP000019377"/>
    </source>
</evidence>
<sequence length="206" mass="23194">MARMQHDAFNDPTNSTHDEVSTLLSAEVDPETGRMPTRDEMEDKMTASHAALFDKEGYCIVGAYSEAGVMAGFAIWRAISPITPPESVETNKTEKEQPSLFNRFFAQMNRTRDATMEGKRYWFLKLLIIDPSFQRKGLGSKLVNWGTSRADEEGVCAWLESSPMGKGAYLKAGFRVLGMDRVDEPKAQKGYVEWPYMIHEPKGKEA</sequence>
<feature type="domain" description="N-acetyltransferase" evidence="2">
    <location>
        <begin position="59"/>
        <end position="198"/>
    </location>
</feature>
<accession>V5GUJ8</accession>